<dbReference type="InterPro" id="IPR024460">
    <property type="entry name" value="Protamine-like"/>
</dbReference>
<feature type="region of interest" description="Disordered" evidence="1">
    <location>
        <begin position="50"/>
        <end position="74"/>
    </location>
</feature>
<proteinExistence type="predicted"/>
<evidence type="ECO:0000256" key="1">
    <source>
        <dbReference type="SAM" id="MobiDB-lite"/>
    </source>
</evidence>
<dbReference type="Proteomes" id="UP001152888">
    <property type="component" value="Unassembled WGS sequence"/>
</dbReference>
<name>A0A9P0L0G5_ACAOB</name>
<dbReference type="InterPro" id="IPR036910">
    <property type="entry name" value="HMG_box_dom_sf"/>
</dbReference>
<evidence type="ECO:0000313" key="3">
    <source>
        <dbReference type="Proteomes" id="UP001152888"/>
    </source>
</evidence>
<reference evidence="2" key="1">
    <citation type="submission" date="2022-03" db="EMBL/GenBank/DDBJ databases">
        <authorList>
            <person name="Sayadi A."/>
        </authorList>
    </citation>
    <scope>NUCLEOTIDE SEQUENCE</scope>
</reference>
<evidence type="ECO:0000313" key="2">
    <source>
        <dbReference type="EMBL" id="CAH1986853.1"/>
    </source>
</evidence>
<dbReference type="EMBL" id="CAKOFQ010007007">
    <property type="protein sequence ID" value="CAH1986853.1"/>
    <property type="molecule type" value="Genomic_DNA"/>
</dbReference>
<dbReference type="Pfam" id="PF06382">
    <property type="entry name" value="Protamine_like"/>
    <property type="match status" value="1"/>
</dbReference>
<sequence length="169" mass="20941">MTTKTKKFVTFILSSKQHPNYQSEVKSNIFEYYSKFSVCLMYVRRRRRRSCSSYGRRRSRSRRRSSRKSCHRQGPITRNPFLNYLRRFRKKHCKWRVTRVAVEGAKCWCKMSRRDKQKYYAEACKSKRGRSRSRARRKRRGRSGTRRRRRVRKLMKRRRRTRKRSKCVV</sequence>
<keyword evidence="3" id="KW-1185">Reference proteome</keyword>
<dbReference type="AlphaFoldDB" id="A0A9P0L0G5"/>
<feature type="compositionally biased region" description="Basic residues" evidence="1">
    <location>
        <begin position="50"/>
        <end position="71"/>
    </location>
</feature>
<comment type="caution">
    <text evidence="2">The sequence shown here is derived from an EMBL/GenBank/DDBJ whole genome shotgun (WGS) entry which is preliminary data.</text>
</comment>
<dbReference type="SUPFAM" id="SSF47095">
    <property type="entry name" value="HMG-box"/>
    <property type="match status" value="1"/>
</dbReference>
<feature type="region of interest" description="Disordered" evidence="1">
    <location>
        <begin position="123"/>
        <end position="169"/>
    </location>
</feature>
<organism evidence="2 3">
    <name type="scientific">Acanthoscelides obtectus</name>
    <name type="common">Bean weevil</name>
    <name type="synonym">Bruchus obtectus</name>
    <dbReference type="NCBI Taxonomy" id="200917"/>
    <lineage>
        <taxon>Eukaryota</taxon>
        <taxon>Metazoa</taxon>
        <taxon>Ecdysozoa</taxon>
        <taxon>Arthropoda</taxon>
        <taxon>Hexapoda</taxon>
        <taxon>Insecta</taxon>
        <taxon>Pterygota</taxon>
        <taxon>Neoptera</taxon>
        <taxon>Endopterygota</taxon>
        <taxon>Coleoptera</taxon>
        <taxon>Polyphaga</taxon>
        <taxon>Cucujiformia</taxon>
        <taxon>Chrysomeloidea</taxon>
        <taxon>Chrysomelidae</taxon>
        <taxon>Bruchinae</taxon>
        <taxon>Bruchini</taxon>
        <taxon>Acanthoscelides</taxon>
    </lineage>
</organism>
<dbReference type="OrthoDB" id="7675944at2759"/>
<protein>
    <submittedName>
        <fullName evidence="2">Uncharacterized protein</fullName>
    </submittedName>
</protein>
<feature type="compositionally biased region" description="Basic residues" evidence="1">
    <location>
        <begin position="126"/>
        <end position="169"/>
    </location>
</feature>
<dbReference type="GO" id="GO:0005634">
    <property type="term" value="C:nucleus"/>
    <property type="evidence" value="ECO:0007669"/>
    <property type="project" value="UniProtKB-ARBA"/>
</dbReference>
<gene>
    <name evidence="2" type="ORF">ACAOBT_LOCUS17485</name>
</gene>
<dbReference type="GO" id="GO:0035092">
    <property type="term" value="P:sperm DNA condensation"/>
    <property type="evidence" value="ECO:0007669"/>
    <property type="project" value="InterPro"/>
</dbReference>
<accession>A0A9P0L0G5</accession>